<accession>A0A2A2TC40</accession>
<gene>
    <name evidence="2" type="ORF">CK510_26060</name>
</gene>
<dbReference type="Pfam" id="PF17803">
    <property type="entry name" value="Cadherin_4"/>
    <property type="match status" value="1"/>
</dbReference>
<comment type="caution">
    <text evidence="2">The sequence shown here is derived from an EMBL/GenBank/DDBJ whole genome shotgun (WGS) entry which is preliminary data.</text>
</comment>
<sequence>MEPSNLSNLNSQSATALNLEPLNSLTTTNTSFLGASSTGNTAPILSDRDVQLNSIDEDTGSPVGAVGTLVSQLVNLDTTTGNISDADVAAVTGIAVIGTDNNNGSWFYSLDSGAKWNQLFALESSTRLFAADSTTRIYFQPRVNYNGTSGISFRAWDQTTGINGSAVDNSLRVLGGTTAFSSETDTATITIKPINDAPVLDTTKNPKLVTVDEDAGEPVGDVGTLVSDLVDLSIVKGGLDNVIDADKDAVAGIAITAADSTNGTWFYSADGVVWNRFNSVSVEDSLLLTADSTTRIYFQPQTNFSGEANLTFRAWDGTDNSLNGEKANTTNNDGITAFSSAVDTVNATIKAINNAPFNNVPDSQTINEDTIIVFSKDNGNIISISDIDAVNNEIQVTLTATNGNLLVTSSQDVKIEGNMTGNVIIRGTVTAINTSLNGLNFKPSKNFNGDGKIQIVTNDLGNTGIGGELIDTDTIEITINPVNNSPSFVKGIDQIVDEDAGEKSISNWATNINAGAENEAQQKLKFIVSNSNKALFVEQPSITTDGTLTYKSAENASGIATVTVQLQDDDGITNGGNDISTSQTFTIKVNSINDAPINKLLGDSYTINEDESIVFSVTKNNAITISDVDAGTNKVEVNLTTTNAIFTIINNNSVEIAGNQTANLKLTGTINNINTALNGLIFRPDANFNGDTKIQIITNDLGSTGTGSAQTDTDSISVRVTSINDVPSFIKGGNQTINEDGGLQTIKDWATRILMGANNETQQKPTFIVSTNNDALFAEKPSISPDGTLTYKPADNASGTAIISVKIKDDGGINNGGVDTSDIQTFSITINSVNDTPTFTKGQDQTVNEDAVLQTINNWATKISSGANNESNQTVEFVVTNSNNPLFEVQPRITSDGILVYKPTANANGNATITVKLKDNGG</sequence>
<feature type="domain" description="Cadherin" evidence="1">
    <location>
        <begin position="606"/>
        <end position="729"/>
    </location>
</feature>
<dbReference type="InterPro" id="IPR002126">
    <property type="entry name" value="Cadherin-like_dom"/>
</dbReference>
<dbReference type="InterPro" id="IPR040853">
    <property type="entry name" value="RapA2_cadherin-like"/>
</dbReference>
<dbReference type="EMBL" id="NTFS01000445">
    <property type="protein sequence ID" value="PAX51206.1"/>
    <property type="molecule type" value="Genomic_DNA"/>
</dbReference>
<protein>
    <recommendedName>
        <fullName evidence="1">Cadherin domain-containing protein</fullName>
    </recommendedName>
</protein>
<evidence type="ECO:0000313" key="2">
    <source>
        <dbReference type="EMBL" id="PAX51206.1"/>
    </source>
</evidence>
<name>A0A2A2TC40_9CYAN</name>
<dbReference type="RefSeq" id="WP_143289446.1">
    <property type="nucleotide sequence ID" value="NZ_NTFS01000445.1"/>
</dbReference>
<dbReference type="GO" id="GO:0007156">
    <property type="term" value="P:homophilic cell adhesion via plasma membrane adhesion molecules"/>
    <property type="evidence" value="ECO:0007669"/>
    <property type="project" value="InterPro"/>
</dbReference>
<evidence type="ECO:0000313" key="3">
    <source>
        <dbReference type="Proteomes" id="UP000218238"/>
    </source>
</evidence>
<keyword evidence="3" id="KW-1185">Reference proteome</keyword>
<reference evidence="2 3" key="1">
    <citation type="submission" date="2017-08" db="EMBL/GenBank/DDBJ databases">
        <title>Draft genome sequence of filamentous cyanobacterium Calothrix elsteri CCALA 953.</title>
        <authorList>
            <person name="Gagunashvili A.N."/>
            <person name="Elster J."/>
            <person name="Andresson O.S."/>
        </authorList>
    </citation>
    <scope>NUCLEOTIDE SEQUENCE [LARGE SCALE GENOMIC DNA]</scope>
    <source>
        <strain evidence="2 3">CCALA 953</strain>
    </source>
</reference>
<dbReference type="PROSITE" id="PS50268">
    <property type="entry name" value="CADHERIN_2"/>
    <property type="match status" value="1"/>
</dbReference>
<dbReference type="GO" id="GO:0016020">
    <property type="term" value="C:membrane"/>
    <property type="evidence" value="ECO:0007669"/>
    <property type="project" value="InterPro"/>
</dbReference>
<evidence type="ECO:0000259" key="1">
    <source>
        <dbReference type="PROSITE" id="PS50268"/>
    </source>
</evidence>
<organism evidence="2 3">
    <name type="scientific">Brunnivagina elsteri CCALA 953</name>
    <dbReference type="NCBI Taxonomy" id="987040"/>
    <lineage>
        <taxon>Bacteria</taxon>
        <taxon>Bacillati</taxon>
        <taxon>Cyanobacteriota</taxon>
        <taxon>Cyanophyceae</taxon>
        <taxon>Nostocales</taxon>
        <taxon>Calotrichaceae</taxon>
        <taxon>Brunnivagina</taxon>
    </lineage>
</organism>
<dbReference type="OrthoDB" id="498673at2"/>
<proteinExistence type="predicted"/>
<dbReference type="Proteomes" id="UP000218238">
    <property type="component" value="Unassembled WGS sequence"/>
</dbReference>
<dbReference type="AlphaFoldDB" id="A0A2A2TC40"/>
<feature type="non-terminal residue" evidence="2">
    <location>
        <position position="922"/>
    </location>
</feature>
<dbReference type="GO" id="GO:0005509">
    <property type="term" value="F:calcium ion binding"/>
    <property type="evidence" value="ECO:0007669"/>
    <property type="project" value="InterPro"/>
</dbReference>